<comment type="caution">
    <text evidence="2">The sequence shown here is derived from an EMBL/GenBank/DDBJ whole genome shotgun (WGS) entry which is preliminary data.</text>
</comment>
<keyword evidence="1" id="KW-0812">Transmembrane</keyword>
<sequence>MFPAFRKIKNKMFFRFVEDAILPAFVILAVKSVTMIIYIVIYNLNFYIQDNSIQLTSFNDFLMANDYSNIITFLVVLSFSLWLLVKGFLFHNTHISPKLSSWLHNNELSFLIMGSYELYLKLIVWTIFLWFITLIISIHYFLGITSSWVFYSSVFFTILTTVLTMVDVERDYHLFRLSKY</sequence>
<evidence type="ECO:0000313" key="3">
    <source>
        <dbReference type="Proteomes" id="UP000230214"/>
    </source>
</evidence>
<gene>
    <name evidence="2" type="ORF">COV24_00835</name>
</gene>
<dbReference type="EMBL" id="PCXU01000011">
    <property type="protein sequence ID" value="PIR43769.1"/>
    <property type="molecule type" value="Genomic_DNA"/>
</dbReference>
<keyword evidence="1" id="KW-1133">Transmembrane helix</keyword>
<evidence type="ECO:0000256" key="1">
    <source>
        <dbReference type="SAM" id="Phobius"/>
    </source>
</evidence>
<name>A0A2H0RB61_UNCKA</name>
<protein>
    <submittedName>
        <fullName evidence="2">Uncharacterized protein</fullName>
    </submittedName>
</protein>
<accession>A0A2H0RB61</accession>
<feature type="transmembrane region" description="Helical" evidence="1">
    <location>
        <begin position="148"/>
        <end position="166"/>
    </location>
</feature>
<dbReference type="AlphaFoldDB" id="A0A2H0RB61"/>
<organism evidence="2 3">
    <name type="scientific">candidate division WWE3 bacterium CG10_big_fil_rev_8_21_14_0_10_32_10</name>
    <dbReference type="NCBI Taxonomy" id="1975090"/>
    <lineage>
        <taxon>Bacteria</taxon>
        <taxon>Katanobacteria</taxon>
    </lineage>
</organism>
<feature type="transmembrane region" description="Helical" evidence="1">
    <location>
        <begin position="67"/>
        <end position="89"/>
    </location>
</feature>
<feature type="transmembrane region" description="Helical" evidence="1">
    <location>
        <begin position="118"/>
        <end position="142"/>
    </location>
</feature>
<keyword evidence="1" id="KW-0472">Membrane</keyword>
<dbReference type="Proteomes" id="UP000230214">
    <property type="component" value="Unassembled WGS sequence"/>
</dbReference>
<reference evidence="2 3" key="1">
    <citation type="submission" date="2017-09" db="EMBL/GenBank/DDBJ databases">
        <title>Depth-based differentiation of microbial function through sediment-hosted aquifers and enrichment of novel symbionts in the deep terrestrial subsurface.</title>
        <authorList>
            <person name="Probst A.J."/>
            <person name="Ladd B."/>
            <person name="Jarett J.K."/>
            <person name="Geller-Mcgrath D.E."/>
            <person name="Sieber C.M."/>
            <person name="Emerson J.B."/>
            <person name="Anantharaman K."/>
            <person name="Thomas B.C."/>
            <person name="Malmstrom R."/>
            <person name="Stieglmeier M."/>
            <person name="Klingl A."/>
            <person name="Woyke T."/>
            <person name="Ryan C.M."/>
            <person name="Banfield J.F."/>
        </authorList>
    </citation>
    <scope>NUCLEOTIDE SEQUENCE [LARGE SCALE GENOMIC DNA]</scope>
    <source>
        <strain evidence="2">CG10_big_fil_rev_8_21_14_0_10_32_10</strain>
    </source>
</reference>
<proteinExistence type="predicted"/>
<feature type="transmembrane region" description="Helical" evidence="1">
    <location>
        <begin position="21"/>
        <end position="47"/>
    </location>
</feature>
<evidence type="ECO:0000313" key="2">
    <source>
        <dbReference type="EMBL" id="PIR43769.1"/>
    </source>
</evidence>